<evidence type="ECO:0000256" key="1">
    <source>
        <dbReference type="ARBA" id="ARBA00022475"/>
    </source>
</evidence>
<dbReference type="EMBL" id="CP000353">
    <property type="protein sequence ID" value="ABF11143.1"/>
    <property type="molecule type" value="Genomic_DNA"/>
</dbReference>
<sequence>MTQTGTTAMPREIAFFSVLMPSLLPVFLACGVLYWIFDHLLARAGIYRLVWHPALFRVALFACLFSGIGLLLWD</sequence>
<evidence type="ECO:0000256" key="5">
    <source>
        <dbReference type="SAM" id="Phobius"/>
    </source>
</evidence>
<keyword evidence="6" id="KW-0614">Plasmid</keyword>
<keyword evidence="2 5" id="KW-0812">Transmembrane</keyword>
<dbReference type="eggNOG" id="ENOG5033A7D">
    <property type="taxonomic scope" value="Bacteria"/>
</dbReference>
<keyword evidence="1" id="KW-1003">Cell membrane</keyword>
<dbReference type="HOGENOM" id="CLU_188292_3_0_4"/>
<reference evidence="7" key="1">
    <citation type="journal article" date="2010" name="PLoS ONE">
        <title>The complete genome sequence of Cupriavidus metallidurans strain CH34, a master survivalist in harsh and anthropogenic environments.</title>
        <authorList>
            <person name="Janssen P.J."/>
            <person name="Van Houdt R."/>
            <person name="Moors H."/>
            <person name="Monsieurs P."/>
            <person name="Morin N."/>
            <person name="Michaux A."/>
            <person name="Benotmane M.A."/>
            <person name="Leys N."/>
            <person name="Vallaeys T."/>
            <person name="Lapidus A."/>
            <person name="Monchy S."/>
            <person name="Medigue C."/>
            <person name="Taghavi S."/>
            <person name="McCorkle S."/>
            <person name="Dunn J."/>
            <person name="van der Lelie D."/>
            <person name="Mergeay M."/>
        </authorList>
    </citation>
    <scope>NUCLEOTIDE SEQUENCE [LARGE SCALE GENOMIC DNA]</scope>
    <source>
        <strain evidence="7">ATCC 43123 / DSM 2839 / NBRC 102507 / CH34</strain>
    </source>
</reference>
<organism evidence="6 7">
    <name type="scientific">Cupriavidus metallidurans (strain ATCC 43123 / DSM 2839 / NBRC 102507 / CH34)</name>
    <name type="common">Ralstonia metallidurans</name>
    <dbReference type="NCBI Taxonomy" id="266264"/>
    <lineage>
        <taxon>Bacteria</taxon>
        <taxon>Pseudomonadati</taxon>
        <taxon>Pseudomonadota</taxon>
        <taxon>Betaproteobacteria</taxon>
        <taxon>Burkholderiales</taxon>
        <taxon>Burkholderiaceae</taxon>
        <taxon>Cupriavidus</taxon>
    </lineage>
</organism>
<accession>Q1LFD3</accession>
<evidence type="ECO:0000256" key="3">
    <source>
        <dbReference type="ARBA" id="ARBA00022989"/>
    </source>
</evidence>
<protein>
    <recommendedName>
        <fullName evidence="8">DUF1656 domain-containing protein</fullName>
    </recommendedName>
</protein>
<evidence type="ECO:0000313" key="7">
    <source>
        <dbReference type="Proteomes" id="UP000002429"/>
    </source>
</evidence>
<evidence type="ECO:0008006" key="8">
    <source>
        <dbReference type="Google" id="ProtNLM"/>
    </source>
</evidence>
<gene>
    <name evidence="6" type="ordered locus">Rmet_4277</name>
</gene>
<keyword evidence="4 5" id="KW-0472">Membrane</keyword>
<proteinExistence type="predicted"/>
<feature type="transmembrane region" description="Helical" evidence="5">
    <location>
        <begin position="49"/>
        <end position="73"/>
    </location>
</feature>
<name>Q1LFD3_CUPMC</name>
<dbReference type="KEGG" id="rme:Rmet_4277"/>
<dbReference type="Proteomes" id="UP000002429">
    <property type="component" value="Plasmid megaplasmid"/>
</dbReference>
<keyword evidence="3 5" id="KW-1133">Transmembrane helix</keyword>
<dbReference type="InterPro" id="IPR012451">
    <property type="entry name" value="DUF1656"/>
</dbReference>
<keyword evidence="7" id="KW-1185">Reference proteome</keyword>
<dbReference type="AlphaFoldDB" id="Q1LFD3"/>
<evidence type="ECO:0000256" key="4">
    <source>
        <dbReference type="ARBA" id="ARBA00023136"/>
    </source>
</evidence>
<feature type="transmembrane region" description="Helical" evidence="5">
    <location>
        <begin position="13"/>
        <end position="37"/>
    </location>
</feature>
<evidence type="ECO:0000313" key="6">
    <source>
        <dbReference type="EMBL" id="ABF11143.1"/>
    </source>
</evidence>
<evidence type="ECO:0000256" key="2">
    <source>
        <dbReference type="ARBA" id="ARBA00022692"/>
    </source>
</evidence>
<dbReference type="Pfam" id="PF07869">
    <property type="entry name" value="DUF1656"/>
    <property type="match status" value="1"/>
</dbReference>
<geneLocation type="plasmid" evidence="6 7">
    <name>megaplasmid</name>
</geneLocation>